<name>A0A9N9LIT4_9HELO</name>
<accession>A0A9N9LIT4</accession>
<proteinExistence type="predicted"/>
<gene>
    <name evidence="3" type="ORF">HYALB_00009425</name>
</gene>
<feature type="region of interest" description="Disordered" evidence="1">
    <location>
        <begin position="446"/>
        <end position="550"/>
    </location>
</feature>
<feature type="compositionally biased region" description="Basic and acidic residues" evidence="1">
    <location>
        <begin position="460"/>
        <end position="475"/>
    </location>
</feature>
<dbReference type="PANTHER" id="PTHR47667">
    <property type="entry name" value="REGULATOR OF TY1 TRANSPOSITION PROTEIN 107"/>
    <property type="match status" value="1"/>
</dbReference>
<feature type="compositionally biased region" description="Basic and acidic residues" evidence="1">
    <location>
        <begin position="577"/>
        <end position="602"/>
    </location>
</feature>
<dbReference type="GO" id="GO:0006302">
    <property type="term" value="P:double-strand break repair"/>
    <property type="evidence" value="ECO:0007669"/>
    <property type="project" value="TreeGrafter"/>
</dbReference>
<dbReference type="GO" id="GO:0005634">
    <property type="term" value="C:nucleus"/>
    <property type="evidence" value="ECO:0007669"/>
    <property type="project" value="TreeGrafter"/>
</dbReference>
<dbReference type="SUPFAM" id="SSF52113">
    <property type="entry name" value="BRCT domain"/>
    <property type="match status" value="5"/>
</dbReference>
<dbReference type="AlphaFoldDB" id="A0A9N9LIT4"/>
<feature type="compositionally biased region" description="Acidic residues" evidence="1">
    <location>
        <begin position="476"/>
        <end position="487"/>
    </location>
</feature>
<dbReference type="CDD" id="cd18439">
    <property type="entry name" value="BRCT_BRC1_like_rpt6"/>
    <property type="match status" value="1"/>
</dbReference>
<dbReference type="SMART" id="SM00292">
    <property type="entry name" value="BRCT"/>
    <property type="match status" value="5"/>
</dbReference>
<dbReference type="OrthoDB" id="342264at2759"/>
<dbReference type="CDD" id="cd17743">
    <property type="entry name" value="BRCT_BRC1_like_rpt5"/>
    <property type="match status" value="1"/>
</dbReference>
<dbReference type="CDD" id="cd18436">
    <property type="entry name" value="BRCT_BRC1_like_rpt2"/>
    <property type="match status" value="1"/>
</dbReference>
<evidence type="ECO:0000313" key="3">
    <source>
        <dbReference type="EMBL" id="CAG8976250.1"/>
    </source>
</evidence>
<dbReference type="GO" id="GO:0035361">
    <property type="term" value="C:Cul8-RING ubiquitin ligase complex"/>
    <property type="evidence" value="ECO:0007669"/>
    <property type="project" value="TreeGrafter"/>
</dbReference>
<sequence length="844" mass="94410">MDKMGAIFDQCVIAFVPNRELPDSLIADYRKKIEGNGGTTPKARRDGSIKLEDVTHIISTTADFPQYREAREMMINVVRPTWLLESIMRNKPALTRPHTPDPNLIFHNVTVTCADLPEGDKDAIVGGVLAMGGTESSSLTKVVTHICALTMDHPKVALALEKGVNCKIVLPHWFHDCLRLGKRINELPYLLPDPEILKSEPDARLDIPSSEIIKGASTPRPDILPMATDSPRHLNVFQDKRLMISEDLNIGGRLRKVIEDLVVGGGGIITTSVHNADMYVFQWRGGRDYAIASYAGKDVGNLSWLYYLITHNEWTSPMKRLLHYPLPKDAIPGFKDLKITLSNYGGDSRTYLENLVLACGAEFTKSMKEDNTHVITARKSGEKCDAAAEWNIEMVNHLWIEESYARCEIQRITDPRYTCFPPRTNLGEIIGQTSFDMETLQQVYFPKEPTPSPEKPGPLKRPEMNQKGHKEKTPELPEDVNMDDDDDVHVPPVVIPAKKSGLPRGRSKSTTTLPKGTTTPIANRRVSAGKEIDTPSSTNSRSAKDRALTNLHGMAPDIALYEKEKKRKGSVWGGERAANRIDKERQDERNSSPAVKEPREREDSEDENTNPKRQRTGLPQVSMRLLVTSYGPWVANTAREDKDKRKMRELGVLVVQDPIQCTYLAAPRMVRTKKFLCALATGPTILHTSFIEACGKSSVLPNTEAHLLKDTENENKFDVKLKDAVVRAKANKRSLLRHVPIYCTNDVPNGPDTFKSIVQANGGIFSLYTGKISLKKVDPKDDPNGPEPVYLITGEKPGDRKLWPGFEAMAKRANMIPRIVTTSWILDVGMAQQLIWKDEYLIDP</sequence>
<feature type="domain" description="BRCT" evidence="2">
    <location>
        <begin position="3"/>
        <end position="91"/>
    </location>
</feature>
<dbReference type="InterPro" id="IPR001357">
    <property type="entry name" value="BRCT_dom"/>
</dbReference>
<dbReference type="FunFam" id="3.40.50.10190:FF:000048">
    <property type="entry name" value="DNA repair protein Rtt107"/>
    <property type="match status" value="1"/>
</dbReference>
<dbReference type="PROSITE" id="PS50172">
    <property type="entry name" value="BRCT"/>
    <property type="match status" value="4"/>
</dbReference>
<dbReference type="Pfam" id="PF00533">
    <property type="entry name" value="BRCT"/>
    <property type="match status" value="1"/>
</dbReference>
<dbReference type="Pfam" id="PF16770">
    <property type="entry name" value="RTT107_BRCT_5"/>
    <property type="match status" value="1"/>
</dbReference>
<dbReference type="CDD" id="cd18438">
    <property type="entry name" value="BRCT_BRC1_like_rpt4"/>
    <property type="match status" value="1"/>
</dbReference>
<protein>
    <recommendedName>
        <fullName evidence="2">BRCT domain-containing protein</fullName>
    </recommendedName>
</protein>
<evidence type="ECO:0000313" key="4">
    <source>
        <dbReference type="Proteomes" id="UP000701801"/>
    </source>
</evidence>
<evidence type="ECO:0000259" key="2">
    <source>
        <dbReference type="PROSITE" id="PS50172"/>
    </source>
</evidence>
<dbReference type="InterPro" id="IPR053036">
    <property type="entry name" value="CellCycle_DNARepair_Reg"/>
</dbReference>
<keyword evidence="4" id="KW-1185">Reference proteome</keyword>
<feature type="domain" description="BRCT" evidence="2">
    <location>
        <begin position="334"/>
        <end position="406"/>
    </location>
</feature>
<feature type="domain" description="BRCT" evidence="2">
    <location>
        <begin position="731"/>
        <end position="842"/>
    </location>
</feature>
<dbReference type="CDD" id="cd18437">
    <property type="entry name" value="BRCT_BRC1_like_rpt3"/>
    <property type="match status" value="1"/>
</dbReference>
<feature type="domain" description="BRCT" evidence="2">
    <location>
        <begin position="101"/>
        <end position="191"/>
    </location>
</feature>
<comment type="caution">
    <text evidence="3">The sequence shown here is derived from an EMBL/GenBank/DDBJ whole genome shotgun (WGS) entry which is preliminary data.</text>
</comment>
<organism evidence="3 4">
    <name type="scientific">Hymenoscyphus albidus</name>
    <dbReference type="NCBI Taxonomy" id="595503"/>
    <lineage>
        <taxon>Eukaryota</taxon>
        <taxon>Fungi</taxon>
        <taxon>Dikarya</taxon>
        <taxon>Ascomycota</taxon>
        <taxon>Pezizomycotina</taxon>
        <taxon>Leotiomycetes</taxon>
        <taxon>Helotiales</taxon>
        <taxon>Helotiaceae</taxon>
        <taxon>Hymenoscyphus</taxon>
    </lineage>
</organism>
<dbReference type="GO" id="GO:1990683">
    <property type="term" value="P:DNA double-strand break attachment to nuclear envelope"/>
    <property type="evidence" value="ECO:0007669"/>
    <property type="project" value="TreeGrafter"/>
</dbReference>
<dbReference type="Pfam" id="PF12738">
    <property type="entry name" value="PTCB-BRCT"/>
    <property type="match status" value="1"/>
</dbReference>
<dbReference type="Gene3D" id="3.40.50.10190">
    <property type="entry name" value="BRCT domain"/>
    <property type="match status" value="5"/>
</dbReference>
<dbReference type="InterPro" id="IPR036420">
    <property type="entry name" value="BRCT_dom_sf"/>
</dbReference>
<feature type="region of interest" description="Disordered" evidence="1">
    <location>
        <begin position="565"/>
        <end position="620"/>
    </location>
</feature>
<dbReference type="EMBL" id="CAJVRM010000169">
    <property type="protein sequence ID" value="CAG8976250.1"/>
    <property type="molecule type" value="Genomic_DNA"/>
</dbReference>
<dbReference type="PANTHER" id="PTHR47667:SF1">
    <property type="entry name" value="REGULATOR OF TY1 TRANSPOSITION PROTEIN 107"/>
    <property type="match status" value="1"/>
</dbReference>
<reference evidence="3" key="1">
    <citation type="submission" date="2021-07" db="EMBL/GenBank/DDBJ databases">
        <authorList>
            <person name="Durling M."/>
        </authorList>
    </citation>
    <scope>NUCLEOTIDE SEQUENCE</scope>
</reference>
<evidence type="ECO:0000256" key="1">
    <source>
        <dbReference type="SAM" id="MobiDB-lite"/>
    </source>
</evidence>
<feature type="compositionally biased region" description="Low complexity" evidence="1">
    <location>
        <begin position="508"/>
        <end position="520"/>
    </location>
</feature>
<dbReference type="Proteomes" id="UP000701801">
    <property type="component" value="Unassembled WGS sequence"/>
</dbReference>